<keyword evidence="2 4" id="KW-0479">Metal-binding</keyword>
<dbReference type="EC" id="3.5.1.88" evidence="4"/>
<comment type="caution">
    <text evidence="5">The sequence shown here is derived from an EMBL/GenBank/DDBJ whole genome shotgun (WGS) entry which is preliminary data.</text>
</comment>
<dbReference type="eggNOG" id="COG0242">
    <property type="taxonomic scope" value="Bacteria"/>
</dbReference>
<name>A0A074KS78_9BACT</name>
<evidence type="ECO:0000313" key="6">
    <source>
        <dbReference type="Proteomes" id="UP000027821"/>
    </source>
</evidence>
<feature type="active site" evidence="4">
    <location>
        <position position="140"/>
    </location>
</feature>
<dbReference type="AlphaFoldDB" id="A0A074KS78"/>
<evidence type="ECO:0000256" key="1">
    <source>
        <dbReference type="ARBA" id="ARBA00010759"/>
    </source>
</evidence>
<evidence type="ECO:0000256" key="2">
    <source>
        <dbReference type="ARBA" id="ARBA00022723"/>
    </source>
</evidence>
<evidence type="ECO:0000313" key="5">
    <source>
        <dbReference type="EMBL" id="KEO72811.1"/>
    </source>
</evidence>
<dbReference type="PANTHER" id="PTHR10458:SF22">
    <property type="entry name" value="PEPTIDE DEFORMYLASE"/>
    <property type="match status" value="1"/>
</dbReference>
<reference evidence="5 6" key="1">
    <citation type="submission" date="2014-04" db="EMBL/GenBank/DDBJ databases">
        <title>Characterization and application of a salt tolerant electro-active bacterium.</title>
        <authorList>
            <person name="Yang L."/>
            <person name="Wei S."/>
            <person name="Tay Q.X.M."/>
        </authorList>
    </citation>
    <scope>NUCLEOTIDE SEQUENCE [LARGE SCALE GENOMIC DNA]</scope>
    <source>
        <strain evidence="5 6">LY1</strain>
    </source>
</reference>
<dbReference type="GO" id="GO:0046872">
    <property type="term" value="F:metal ion binding"/>
    <property type="evidence" value="ECO:0007669"/>
    <property type="project" value="UniProtKB-KW"/>
</dbReference>
<comment type="function">
    <text evidence="4">Removes the formyl group from the N-terminal Met of newly synthesized proteins. Requires at least a dipeptide for an efficient rate of reaction. N-terminal L-methionine is a prerequisite for activity but the enzyme has broad specificity at other positions.</text>
</comment>
<dbReference type="RefSeq" id="WP_035075754.1">
    <property type="nucleotide sequence ID" value="NZ_JMIH01000023.1"/>
</dbReference>
<dbReference type="InterPro" id="IPR036821">
    <property type="entry name" value="Peptide_deformylase_sf"/>
</dbReference>
<dbReference type="Gene3D" id="3.90.45.10">
    <property type="entry name" value="Peptide deformylase"/>
    <property type="match status" value="1"/>
</dbReference>
<dbReference type="Pfam" id="PF01327">
    <property type="entry name" value="Pep_deformylase"/>
    <property type="match status" value="1"/>
</dbReference>
<protein>
    <recommendedName>
        <fullName evidence="4">Peptide deformylase</fullName>
        <shortName evidence="4">PDF</shortName>
        <ecNumber evidence="4">3.5.1.88</ecNumber>
    </recommendedName>
    <alternativeName>
        <fullName evidence="4">Polypeptide deformylase</fullName>
    </alternativeName>
</protein>
<accession>A0A074KS78</accession>
<gene>
    <name evidence="4" type="primary">def</name>
    <name evidence="5" type="ORF">EL17_14360</name>
</gene>
<dbReference type="GO" id="GO:0006412">
    <property type="term" value="P:translation"/>
    <property type="evidence" value="ECO:0007669"/>
    <property type="project" value="UniProtKB-UniRule"/>
</dbReference>
<dbReference type="CDD" id="cd00487">
    <property type="entry name" value="Pep_deformylase"/>
    <property type="match status" value="1"/>
</dbReference>
<feature type="binding site" evidence="4">
    <location>
        <position position="97"/>
    </location>
    <ligand>
        <name>Fe cation</name>
        <dbReference type="ChEBI" id="CHEBI:24875"/>
    </ligand>
</feature>
<dbReference type="OrthoDB" id="9784988at2"/>
<comment type="similarity">
    <text evidence="1 4">Belongs to the polypeptide deformylase family.</text>
</comment>
<dbReference type="InterPro" id="IPR023635">
    <property type="entry name" value="Peptide_deformylase"/>
</dbReference>
<keyword evidence="6" id="KW-1185">Reference proteome</keyword>
<dbReference type="PIRSF" id="PIRSF004749">
    <property type="entry name" value="Pep_def"/>
    <property type="match status" value="1"/>
</dbReference>
<feature type="binding site" evidence="4">
    <location>
        <position position="139"/>
    </location>
    <ligand>
        <name>Fe cation</name>
        <dbReference type="ChEBI" id="CHEBI:24875"/>
    </ligand>
</feature>
<feature type="binding site" evidence="4">
    <location>
        <position position="143"/>
    </location>
    <ligand>
        <name>Fe cation</name>
        <dbReference type="ChEBI" id="CHEBI:24875"/>
    </ligand>
</feature>
<dbReference type="NCBIfam" id="TIGR00079">
    <property type="entry name" value="pept_deformyl"/>
    <property type="match status" value="1"/>
</dbReference>
<dbReference type="EMBL" id="JMIH01000023">
    <property type="protein sequence ID" value="KEO72811.1"/>
    <property type="molecule type" value="Genomic_DNA"/>
</dbReference>
<evidence type="ECO:0000256" key="4">
    <source>
        <dbReference type="HAMAP-Rule" id="MF_00163"/>
    </source>
</evidence>
<comment type="cofactor">
    <cofactor evidence="4">
        <name>Fe(2+)</name>
        <dbReference type="ChEBI" id="CHEBI:29033"/>
    </cofactor>
    <text evidence="4">Binds 1 Fe(2+) ion.</text>
</comment>
<dbReference type="GO" id="GO:0042586">
    <property type="term" value="F:peptide deformylase activity"/>
    <property type="evidence" value="ECO:0007669"/>
    <property type="project" value="UniProtKB-UniRule"/>
</dbReference>
<keyword evidence="4" id="KW-0408">Iron</keyword>
<dbReference type="Proteomes" id="UP000027821">
    <property type="component" value="Unassembled WGS sequence"/>
</dbReference>
<proteinExistence type="inferred from homology"/>
<sequence length="184" mass="21129">MIYPIVAYGNPILKREAEEIEEGKDVSALISDMFDTMGNASGVGLAAPQINQGIRLFVMDSSLMLDEEDEEKGIRRAFINPIILDEYGDDFGFEEGCLSIPEIRAEIIRPEKLTLEYYDENWKLHEEEFSGMTARVIQHEYDHLEGILFVDYLKGLKKRLLKSKLIDVSKGKVSTDYRMIYPLR</sequence>
<dbReference type="SUPFAM" id="SSF56420">
    <property type="entry name" value="Peptide deformylase"/>
    <property type="match status" value="1"/>
</dbReference>
<dbReference type="STRING" id="1048983.EL17_14360"/>
<organism evidence="5 6">
    <name type="scientific">Anditalea andensis</name>
    <dbReference type="NCBI Taxonomy" id="1048983"/>
    <lineage>
        <taxon>Bacteria</taxon>
        <taxon>Pseudomonadati</taxon>
        <taxon>Bacteroidota</taxon>
        <taxon>Cytophagia</taxon>
        <taxon>Cytophagales</taxon>
        <taxon>Cytophagaceae</taxon>
        <taxon>Anditalea</taxon>
    </lineage>
</organism>
<dbReference type="NCBIfam" id="NF001159">
    <property type="entry name" value="PRK00150.1-3"/>
    <property type="match status" value="1"/>
</dbReference>
<dbReference type="PRINTS" id="PR01576">
    <property type="entry name" value="PDEFORMYLASE"/>
</dbReference>
<keyword evidence="3 4" id="KW-0378">Hydrolase</keyword>
<keyword evidence="4" id="KW-0648">Protein biosynthesis</keyword>
<comment type="catalytic activity">
    <reaction evidence="4">
        <text>N-terminal N-formyl-L-methionyl-[peptide] + H2O = N-terminal L-methionyl-[peptide] + formate</text>
        <dbReference type="Rhea" id="RHEA:24420"/>
        <dbReference type="Rhea" id="RHEA-COMP:10639"/>
        <dbReference type="Rhea" id="RHEA-COMP:10640"/>
        <dbReference type="ChEBI" id="CHEBI:15377"/>
        <dbReference type="ChEBI" id="CHEBI:15740"/>
        <dbReference type="ChEBI" id="CHEBI:49298"/>
        <dbReference type="ChEBI" id="CHEBI:64731"/>
        <dbReference type="EC" id="3.5.1.88"/>
    </reaction>
</comment>
<evidence type="ECO:0000256" key="3">
    <source>
        <dbReference type="ARBA" id="ARBA00022801"/>
    </source>
</evidence>
<dbReference type="HAMAP" id="MF_00163">
    <property type="entry name" value="Pep_deformylase"/>
    <property type="match status" value="1"/>
</dbReference>
<dbReference type="PANTHER" id="PTHR10458">
    <property type="entry name" value="PEPTIDE DEFORMYLASE"/>
    <property type="match status" value="1"/>
</dbReference>